<comment type="caution">
    <text evidence="5">The sequence shown here is derived from an EMBL/GenBank/DDBJ whole genome shotgun (WGS) entry which is preliminary data.</text>
</comment>
<protein>
    <recommendedName>
        <fullName evidence="3">AMP-activated protein kinase glycogen-binding domain-containing protein</fullName>
    </recommendedName>
</protein>
<dbReference type="AlphaFoldDB" id="A0A507D896"/>
<sequence>MVKTEFVYTYSAGHPTKVLLMGSFNGWGSSVHAEKRKSGFVATTDCEPGTEVEFRWIVDGVWTNSTNYPSRHDGAGNYNMFKTVEAPAPCDLPPLTAPIVASTQLANSMAVSKPSTPSVSSSSTSSSGIATITPPSAFIEESSATTAIPSVSSSTSSLPTVANTAEATPSTASLQTSAEAASTAIQPDNNEGTVVHITSPPRSPNTEGNGKVKGLFKRMSIFLKGTSRT</sequence>
<dbReference type="VEuPathDB" id="FungiDB:SeMB42_g03239"/>
<dbReference type="InterPro" id="IPR014756">
    <property type="entry name" value="Ig_E-set"/>
</dbReference>
<dbReference type="PANTHER" id="PTHR10343:SF84">
    <property type="entry name" value="5'-AMP-ACTIVATED PROTEIN KINASE SUBUNIT BETA-1"/>
    <property type="match status" value="1"/>
</dbReference>
<feature type="compositionally biased region" description="Low complexity" evidence="2">
    <location>
        <begin position="149"/>
        <end position="161"/>
    </location>
</feature>
<dbReference type="Proteomes" id="UP000320475">
    <property type="component" value="Unassembled WGS sequence"/>
</dbReference>
<dbReference type="GO" id="GO:0005737">
    <property type="term" value="C:cytoplasm"/>
    <property type="evidence" value="ECO:0007669"/>
    <property type="project" value="TreeGrafter"/>
</dbReference>
<dbReference type="CDD" id="cd02859">
    <property type="entry name" value="E_set_AMPKbeta_like_N"/>
    <property type="match status" value="1"/>
</dbReference>
<accession>A0A507D896</accession>
<feature type="domain" description="AMP-activated protein kinase glycogen-binding" evidence="3">
    <location>
        <begin position="14"/>
        <end position="86"/>
    </location>
</feature>
<dbReference type="Proteomes" id="UP000317494">
    <property type="component" value="Unassembled WGS sequence"/>
</dbReference>
<dbReference type="PANTHER" id="PTHR10343">
    <property type="entry name" value="5'-AMP-ACTIVATED PROTEIN KINASE , BETA SUBUNIT"/>
    <property type="match status" value="1"/>
</dbReference>
<dbReference type="Gene3D" id="2.60.40.10">
    <property type="entry name" value="Immunoglobulins"/>
    <property type="match status" value="1"/>
</dbReference>
<gene>
    <name evidence="4" type="ORF">SeLEV6574_g04904</name>
    <name evidence="5" type="ORF">SeMB42_g03239</name>
</gene>
<dbReference type="GO" id="GO:0007165">
    <property type="term" value="P:signal transduction"/>
    <property type="evidence" value="ECO:0007669"/>
    <property type="project" value="TreeGrafter"/>
</dbReference>
<dbReference type="InterPro" id="IPR013783">
    <property type="entry name" value="Ig-like_fold"/>
</dbReference>
<evidence type="ECO:0000313" key="4">
    <source>
        <dbReference type="EMBL" id="TPX43698.1"/>
    </source>
</evidence>
<feature type="region of interest" description="Disordered" evidence="2">
    <location>
        <begin position="149"/>
        <end position="212"/>
    </location>
</feature>
<evidence type="ECO:0000313" key="7">
    <source>
        <dbReference type="Proteomes" id="UP000320475"/>
    </source>
</evidence>
<dbReference type="InterPro" id="IPR050827">
    <property type="entry name" value="CRP1_MDG1_kinase"/>
</dbReference>
<dbReference type="SUPFAM" id="SSF81296">
    <property type="entry name" value="E set domains"/>
    <property type="match status" value="1"/>
</dbReference>
<evidence type="ECO:0000256" key="2">
    <source>
        <dbReference type="SAM" id="MobiDB-lite"/>
    </source>
</evidence>
<dbReference type="Pfam" id="PF16561">
    <property type="entry name" value="AMPK1_CBM"/>
    <property type="match status" value="1"/>
</dbReference>
<proteinExistence type="inferred from homology"/>
<dbReference type="GO" id="GO:0031588">
    <property type="term" value="C:nucleotide-activated protein kinase complex"/>
    <property type="evidence" value="ECO:0007669"/>
    <property type="project" value="TreeGrafter"/>
</dbReference>
<evidence type="ECO:0000259" key="3">
    <source>
        <dbReference type="Pfam" id="PF16561"/>
    </source>
</evidence>
<evidence type="ECO:0000313" key="5">
    <source>
        <dbReference type="EMBL" id="TPX47686.1"/>
    </source>
</evidence>
<dbReference type="GO" id="GO:0019901">
    <property type="term" value="F:protein kinase binding"/>
    <property type="evidence" value="ECO:0007669"/>
    <property type="project" value="TreeGrafter"/>
</dbReference>
<reference evidence="6 7" key="1">
    <citation type="journal article" date="2019" name="Sci. Rep.">
        <title>Comparative genomics of chytrid fungi reveal insights into the obligate biotrophic and pathogenic lifestyle of Synchytrium endobioticum.</title>
        <authorList>
            <person name="van de Vossenberg B.T.L.H."/>
            <person name="Warris S."/>
            <person name="Nguyen H.D.T."/>
            <person name="van Gent-Pelzer M.P.E."/>
            <person name="Joly D.L."/>
            <person name="van de Geest H.C."/>
            <person name="Bonants P.J.M."/>
            <person name="Smith D.S."/>
            <person name="Levesque C.A."/>
            <person name="van der Lee T.A.J."/>
        </authorList>
    </citation>
    <scope>NUCLEOTIDE SEQUENCE [LARGE SCALE GENOMIC DNA]</scope>
    <source>
        <strain evidence="4 7">LEV6574</strain>
        <strain evidence="5 6">MB42</strain>
    </source>
</reference>
<keyword evidence="6" id="KW-1185">Reference proteome</keyword>
<dbReference type="EMBL" id="QEAN01000112">
    <property type="protein sequence ID" value="TPX47686.1"/>
    <property type="molecule type" value="Genomic_DNA"/>
</dbReference>
<name>A0A507D896_9FUNG</name>
<dbReference type="EMBL" id="QEAM01000212">
    <property type="protein sequence ID" value="TPX43698.1"/>
    <property type="molecule type" value="Genomic_DNA"/>
</dbReference>
<evidence type="ECO:0000256" key="1">
    <source>
        <dbReference type="ARBA" id="ARBA00010926"/>
    </source>
</evidence>
<dbReference type="GO" id="GO:0005634">
    <property type="term" value="C:nucleus"/>
    <property type="evidence" value="ECO:0007669"/>
    <property type="project" value="TreeGrafter"/>
</dbReference>
<organism evidence="5 6">
    <name type="scientific">Synchytrium endobioticum</name>
    <dbReference type="NCBI Taxonomy" id="286115"/>
    <lineage>
        <taxon>Eukaryota</taxon>
        <taxon>Fungi</taxon>
        <taxon>Fungi incertae sedis</taxon>
        <taxon>Chytridiomycota</taxon>
        <taxon>Chytridiomycota incertae sedis</taxon>
        <taxon>Chytridiomycetes</taxon>
        <taxon>Synchytriales</taxon>
        <taxon>Synchytriaceae</taxon>
        <taxon>Synchytrium</taxon>
    </lineage>
</organism>
<dbReference type="OrthoDB" id="5873279at2759"/>
<comment type="similarity">
    <text evidence="1">Belongs to the 5'-AMP-activated protein kinase beta subunit family.</text>
</comment>
<dbReference type="InterPro" id="IPR032640">
    <property type="entry name" value="AMPK1_CBM"/>
</dbReference>
<feature type="compositionally biased region" description="Polar residues" evidence="2">
    <location>
        <begin position="162"/>
        <end position="192"/>
    </location>
</feature>
<evidence type="ECO:0000313" key="6">
    <source>
        <dbReference type="Proteomes" id="UP000317494"/>
    </source>
</evidence>